<gene>
    <name evidence="1" type="primary">P0479C08.111</name>
</gene>
<reference evidence="2" key="2">
    <citation type="journal article" date="2008" name="Nucleic Acids Res.">
        <title>The rice annotation project database (RAP-DB): 2008 update.</title>
        <authorList>
            <consortium name="The rice annotation project (RAP)"/>
        </authorList>
    </citation>
    <scope>GENOME REANNOTATION</scope>
    <source>
        <strain evidence="2">cv. Nipponbare</strain>
    </source>
</reference>
<name>Q8H3L7_ORYSJ</name>
<sequence length="82" mass="9315">MEKIGNGKVLVAELHSTSNLSCLKCCRTQHAGISNRKKAEKIGGRRRKRPRFGCIKTQKLMPFHRPWLAAHDDMCKDYGPHA</sequence>
<evidence type="ECO:0000313" key="1">
    <source>
        <dbReference type="EMBL" id="BAC24938.1"/>
    </source>
</evidence>
<organism evidence="1 2">
    <name type="scientific">Oryza sativa subsp. japonica</name>
    <name type="common">Rice</name>
    <dbReference type="NCBI Taxonomy" id="39947"/>
    <lineage>
        <taxon>Eukaryota</taxon>
        <taxon>Viridiplantae</taxon>
        <taxon>Streptophyta</taxon>
        <taxon>Embryophyta</taxon>
        <taxon>Tracheophyta</taxon>
        <taxon>Spermatophyta</taxon>
        <taxon>Magnoliopsida</taxon>
        <taxon>Liliopsida</taxon>
        <taxon>Poales</taxon>
        <taxon>Poaceae</taxon>
        <taxon>BOP clade</taxon>
        <taxon>Oryzoideae</taxon>
        <taxon>Oryzeae</taxon>
        <taxon>Oryzinae</taxon>
        <taxon>Oryza</taxon>
        <taxon>Oryza sativa</taxon>
    </lineage>
</organism>
<dbReference type="AlphaFoldDB" id="Q8H3L7"/>
<dbReference type="EMBL" id="AP004617">
    <property type="protein sequence ID" value="BAC24938.1"/>
    <property type="molecule type" value="Genomic_DNA"/>
</dbReference>
<evidence type="ECO:0000313" key="2">
    <source>
        <dbReference type="Proteomes" id="UP000000763"/>
    </source>
</evidence>
<dbReference type="Proteomes" id="UP000000763">
    <property type="component" value="Chromosome 8"/>
</dbReference>
<reference evidence="2" key="1">
    <citation type="journal article" date="2005" name="Nature">
        <title>The map-based sequence of the rice genome.</title>
        <authorList>
            <consortium name="International rice genome sequencing project (IRGSP)"/>
            <person name="Matsumoto T."/>
            <person name="Wu J."/>
            <person name="Kanamori H."/>
            <person name="Katayose Y."/>
            <person name="Fujisawa M."/>
            <person name="Namiki N."/>
            <person name="Mizuno H."/>
            <person name="Yamamoto K."/>
            <person name="Antonio B.A."/>
            <person name="Baba T."/>
            <person name="Sakata K."/>
            <person name="Nagamura Y."/>
            <person name="Aoki H."/>
            <person name="Arikawa K."/>
            <person name="Arita K."/>
            <person name="Bito T."/>
            <person name="Chiden Y."/>
            <person name="Fujitsuka N."/>
            <person name="Fukunaka R."/>
            <person name="Hamada M."/>
            <person name="Harada C."/>
            <person name="Hayashi A."/>
            <person name="Hijishita S."/>
            <person name="Honda M."/>
            <person name="Hosokawa S."/>
            <person name="Ichikawa Y."/>
            <person name="Idonuma A."/>
            <person name="Iijima M."/>
            <person name="Ikeda M."/>
            <person name="Ikeno M."/>
            <person name="Ito K."/>
            <person name="Ito S."/>
            <person name="Ito T."/>
            <person name="Ito Y."/>
            <person name="Ito Y."/>
            <person name="Iwabuchi A."/>
            <person name="Kamiya K."/>
            <person name="Karasawa W."/>
            <person name="Kurita K."/>
            <person name="Katagiri S."/>
            <person name="Kikuta A."/>
            <person name="Kobayashi H."/>
            <person name="Kobayashi N."/>
            <person name="Machita K."/>
            <person name="Maehara T."/>
            <person name="Masukawa M."/>
            <person name="Mizubayashi T."/>
            <person name="Mukai Y."/>
            <person name="Nagasaki H."/>
            <person name="Nagata Y."/>
            <person name="Naito S."/>
            <person name="Nakashima M."/>
            <person name="Nakama Y."/>
            <person name="Nakamichi Y."/>
            <person name="Nakamura M."/>
            <person name="Meguro A."/>
            <person name="Negishi M."/>
            <person name="Ohta I."/>
            <person name="Ohta T."/>
            <person name="Okamoto M."/>
            <person name="Ono N."/>
            <person name="Saji S."/>
            <person name="Sakaguchi M."/>
            <person name="Sakai K."/>
            <person name="Shibata M."/>
            <person name="Shimokawa T."/>
            <person name="Song J."/>
            <person name="Takazaki Y."/>
            <person name="Terasawa K."/>
            <person name="Tsugane M."/>
            <person name="Tsuji K."/>
            <person name="Ueda S."/>
            <person name="Waki K."/>
            <person name="Yamagata H."/>
            <person name="Yamamoto M."/>
            <person name="Yamamoto S."/>
            <person name="Yamane H."/>
            <person name="Yoshiki S."/>
            <person name="Yoshihara R."/>
            <person name="Yukawa K."/>
            <person name="Zhong H."/>
            <person name="Yano M."/>
            <person name="Yuan Q."/>
            <person name="Ouyang S."/>
            <person name="Liu J."/>
            <person name="Jones K.M."/>
            <person name="Gansberger K."/>
            <person name="Moffat K."/>
            <person name="Hill J."/>
            <person name="Bera J."/>
            <person name="Fadrosh D."/>
            <person name="Jin S."/>
            <person name="Johri S."/>
            <person name="Kim M."/>
            <person name="Overton L."/>
            <person name="Reardon M."/>
            <person name="Tsitrin T."/>
            <person name="Vuong H."/>
            <person name="Weaver B."/>
            <person name="Ciecko A."/>
            <person name="Tallon L."/>
            <person name="Jackson J."/>
            <person name="Pai G."/>
            <person name="Aken S.V."/>
            <person name="Utterback T."/>
            <person name="Reidmuller S."/>
            <person name="Feldblyum T."/>
            <person name="Hsiao J."/>
            <person name="Zismann V."/>
            <person name="Iobst S."/>
            <person name="de Vazeille A.R."/>
            <person name="Buell C.R."/>
            <person name="Ying K."/>
            <person name="Li Y."/>
            <person name="Lu T."/>
            <person name="Huang Y."/>
            <person name="Zhao Q."/>
            <person name="Feng Q."/>
            <person name="Zhang L."/>
            <person name="Zhu J."/>
            <person name="Weng Q."/>
            <person name="Mu J."/>
            <person name="Lu Y."/>
            <person name="Fan D."/>
            <person name="Liu Y."/>
            <person name="Guan J."/>
            <person name="Zhang Y."/>
            <person name="Yu S."/>
            <person name="Liu X."/>
            <person name="Zhang Y."/>
            <person name="Hong G."/>
            <person name="Han B."/>
            <person name="Choisne N."/>
            <person name="Demange N."/>
            <person name="Orjeda G."/>
            <person name="Samain S."/>
            <person name="Cattolico L."/>
            <person name="Pelletier E."/>
            <person name="Couloux A."/>
            <person name="Segurens B."/>
            <person name="Wincker P."/>
            <person name="D'Hont A."/>
            <person name="Scarpelli C."/>
            <person name="Weissenbach J."/>
            <person name="Salanoubat M."/>
            <person name="Quetier F."/>
            <person name="Yu Y."/>
            <person name="Kim H.R."/>
            <person name="Rambo T."/>
            <person name="Currie J."/>
            <person name="Collura K."/>
            <person name="Luo M."/>
            <person name="Yang T."/>
            <person name="Ammiraju J.S.S."/>
            <person name="Engler F."/>
            <person name="Soderlund C."/>
            <person name="Wing R.A."/>
            <person name="Palmer L.E."/>
            <person name="de la Bastide M."/>
            <person name="Spiegel L."/>
            <person name="Nascimento L."/>
            <person name="Zutavern T."/>
            <person name="O'Shaughnessy A."/>
            <person name="Dike S."/>
            <person name="Dedhia N."/>
            <person name="Preston R."/>
            <person name="Balija V."/>
            <person name="McCombie W.R."/>
            <person name="Chow T."/>
            <person name="Chen H."/>
            <person name="Chung M."/>
            <person name="Chen C."/>
            <person name="Shaw J."/>
            <person name="Wu H."/>
            <person name="Hsiao K."/>
            <person name="Chao Y."/>
            <person name="Chu M."/>
            <person name="Cheng C."/>
            <person name="Hour A."/>
            <person name="Lee P."/>
            <person name="Lin S."/>
            <person name="Lin Y."/>
            <person name="Liou J."/>
            <person name="Liu S."/>
            <person name="Hsing Y."/>
            <person name="Raghuvanshi S."/>
            <person name="Mohanty A."/>
            <person name="Bharti A.K."/>
            <person name="Gaur A."/>
            <person name="Gupta V."/>
            <person name="Kumar D."/>
            <person name="Ravi V."/>
            <person name="Vij S."/>
            <person name="Kapur A."/>
            <person name="Khurana P."/>
            <person name="Khurana P."/>
            <person name="Khurana J.P."/>
            <person name="Tyagi A.K."/>
            <person name="Gaikwad K."/>
            <person name="Singh A."/>
            <person name="Dalal V."/>
            <person name="Srivastava S."/>
            <person name="Dixit A."/>
            <person name="Pal A.K."/>
            <person name="Ghazi I.A."/>
            <person name="Yadav M."/>
            <person name="Pandit A."/>
            <person name="Bhargava A."/>
            <person name="Sureshbabu K."/>
            <person name="Batra K."/>
            <person name="Sharma T.R."/>
            <person name="Mohapatra T."/>
            <person name="Singh N.K."/>
            <person name="Messing J."/>
            <person name="Nelson A.B."/>
            <person name="Fuks G."/>
            <person name="Kavchok S."/>
            <person name="Keizer G."/>
            <person name="Linton E."/>
            <person name="Llaca V."/>
            <person name="Song R."/>
            <person name="Tanyolac B."/>
            <person name="Young S."/>
            <person name="Ho-Il K."/>
            <person name="Hahn J.H."/>
            <person name="Sangsakoo G."/>
            <person name="Vanavichit A."/>
            <person name="de Mattos Luiz.A.T."/>
            <person name="Zimmer P.D."/>
            <person name="Malone G."/>
            <person name="Dellagostin O."/>
            <person name="de Oliveira A.C."/>
            <person name="Bevan M."/>
            <person name="Bancroft I."/>
            <person name="Minx P."/>
            <person name="Cordum H."/>
            <person name="Wilson R."/>
            <person name="Cheng Z."/>
            <person name="Jin W."/>
            <person name="Jiang J."/>
            <person name="Leong S.A."/>
            <person name="Iwama H."/>
            <person name="Gojobori T."/>
            <person name="Itoh T."/>
            <person name="Niimura Y."/>
            <person name="Fujii Y."/>
            <person name="Habara T."/>
            <person name="Sakai H."/>
            <person name="Sato Y."/>
            <person name="Wilson G."/>
            <person name="Kumar K."/>
            <person name="McCouch S."/>
            <person name="Juretic N."/>
            <person name="Hoen D."/>
            <person name="Wright S."/>
            <person name="Bruskiewich R."/>
            <person name="Bureau T."/>
            <person name="Miyao A."/>
            <person name="Hirochika H."/>
            <person name="Nishikawa T."/>
            <person name="Kadowaki K."/>
            <person name="Sugiura M."/>
            <person name="Burr B."/>
            <person name="Sasaki T."/>
        </authorList>
    </citation>
    <scope>NUCLEOTIDE SEQUENCE [LARGE SCALE GENOMIC DNA]</scope>
    <source>
        <strain evidence="2">cv. Nipponbare</strain>
    </source>
</reference>
<protein>
    <submittedName>
        <fullName evidence="1">Uncharacterized protein</fullName>
    </submittedName>
</protein>
<proteinExistence type="predicted"/>
<accession>Q8H3L7</accession>